<evidence type="ECO:0000313" key="3">
    <source>
        <dbReference type="Proteomes" id="UP000094669"/>
    </source>
</evidence>
<evidence type="ECO:0000259" key="1">
    <source>
        <dbReference type="Pfam" id="PF01458"/>
    </source>
</evidence>
<dbReference type="InterPro" id="IPR011542">
    <property type="entry name" value="SUF_FeS_clus_asmbl_SufD"/>
</dbReference>
<protein>
    <submittedName>
        <fullName evidence="2">Fe-S cluster assembly protein SufD</fullName>
    </submittedName>
</protein>
<proteinExistence type="predicted"/>
<dbReference type="NCBIfam" id="TIGR01981">
    <property type="entry name" value="sufD"/>
    <property type="match status" value="1"/>
</dbReference>
<organism evidence="2 3">
    <name type="scientific">Leptospira inadai serovar Lyme</name>
    <dbReference type="NCBI Taxonomy" id="293084"/>
    <lineage>
        <taxon>Bacteria</taxon>
        <taxon>Pseudomonadati</taxon>
        <taxon>Spirochaetota</taxon>
        <taxon>Spirochaetia</taxon>
        <taxon>Leptospirales</taxon>
        <taxon>Leptospiraceae</taxon>
        <taxon>Leptospira</taxon>
    </lineage>
</organism>
<dbReference type="InterPro" id="IPR055346">
    <property type="entry name" value="Fe-S_cluster_assembly_SufBD"/>
</dbReference>
<dbReference type="SUPFAM" id="SSF101960">
    <property type="entry name" value="Stabilizer of iron transporter SufD"/>
    <property type="match status" value="1"/>
</dbReference>
<dbReference type="Pfam" id="PF01458">
    <property type="entry name" value="SUFBD_core"/>
    <property type="match status" value="1"/>
</dbReference>
<accession>A0ABX4YHQ3</accession>
<dbReference type="Proteomes" id="UP000094669">
    <property type="component" value="Unassembled WGS sequence"/>
</dbReference>
<feature type="domain" description="SUF system FeS cluster assembly SufBD core" evidence="1">
    <location>
        <begin position="144"/>
        <end position="369"/>
    </location>
</feature>
<name>A0ABX4YHQ3_9LEPT</name>
<keyword evidence="3" id="KW-1185">Reference proteome</keyword>
<dbReference type="InterPro" id="IPR037284">
    <property type="entry name" value="SUF_FeS_clus_asmbl_SufBD_sf"/>
</dbReference>
<dbReference type="PANTHER" id="PTHR43575">
    <property type="entry name" value="PROTEIN ABCI7, CHLOROPLASTIC"/>
    <property type="match status" value="1"/>
</dbReference>
<evidence type="ECO:0000313" key="2">
    <source>
        <dbReference type="EMBL" id="PNV74802.1"/>
    </source>
</evidence>
<dbReference type="EMBL" id="MCRM02000011">
    <property type="protein sequence ID" value="PNV74802.1"/>
    <property type="molecule type" value="Genomic_DNA"/>
</dbReference>
<sequence>MRLKESFSEYFSSLREPDALKEFRSKANSFLEKAPFPGPHLESWRKLNLSTFKLDDFTDPCPQTSLEFTLNGYAEATQLSELEPENLKIVLRSLESFLSFYKNEWVSLFAASRFTHAYYIKLKNLPLEGRIPEVSVGCRNGNFILPLLIIDVPPGVTSGFLERWESESSQSFLFMNGISVLTTGAGADFRYSSLENLGDSTFRFRTTHSYQGKDSKFHASIATWGGYRGKAFYDGEVAGKGAWTRYVGLAPLRYREFQDTEIRILHEESHAHSSILYRTAIKDKAHNVFTGNLRIPANCKDVGAVQINNNLLLDRSARAESIPKLEVFADSVKCEHGATVGEIDDEQLFYLASRGISKEEARKMIVEGFLAEVIREFPSESIREELTEVIHSRMLGDS</sequence>
<dbReference type="PANTHER" id="PTHR43575:SF1">
    <property type="entry name" value="PROTEIN ABCI7, CHLOROPLASTIC"/>
    <property type="match status" value="1"/>
</dbReference>
<comment type="caution">
    <text evidence="2">The sequence shown here is derived from an EMBL/GenBank/DDBJ whole genome shotgun (WGS) entry which is preliminary data.</text>
</comment>
<dbReference type="RefSeq" id="WP_020988535.1">
    <property type="nucleotide sequence ID" value="NZ_MCRM02000011.1"/>
</dbReference>
<dbReference type="InterPro" id="IPR000825">
    <property type="entry name" value="SUF_FeS_clus_asmbl_SufBD_core"/>
</dbReference>
<gene>
    <name evidence="2" type="primary">sufD</name>
    <name evidence="2" type="ORF">BES34_012125</name>
</gene>
<reference evidence="2" key="1">
    <citation type="submission" date="2018-01" db="EMBL/GenBank/DDBJ databases">
        <title>Genomic characterization of Leptospira inadai serogroup Lyme isolated from captured rat in Brazil and comparative analysis with human reference strain.</title>
        <authorList>
            <person name="Moreno L.Z."/>
            <person name="Loureiro A.P."/>
            <person name="Miraglia F."/>
            <person name="Kremer F.S."/>
            <person name="Eslabao M.R."/>
            <person name="Dellagostin O.A."/>
            <person name="Lilenbaum W."/>
            <person name="Moreno A.M."/>
        </authorList>
    </citation>
    <scope>NUCLEOTIDE SEQUENCE [LARGE SCALE GENOMIC DNA]</scope>
    <source>
        <strain evidence="2">M34/99</strain>
    </source>
</reference>